<keyword evidence="4" id="KW-1185">Reference proteome</keyword>
<dbReference type="PANTHER" id="PTHR19143">
    <property type="entry name" value="FIBRINOGEN/TENASCIN/ANGIOPOEITIN"/>
    <property type="match status" value="1"/>
</dbReference>
<dbReference type="PROSITE" id="PS00514">
    <property type="entry name" value="FIBRINOGEN_C_1"/>
    <property type="match status" value="1"/>
</dbReference>
<dbReference type="NCBIfam" id="NF040941">
    <property type="entry name" value="GGGWT_bact"/>
    <property type="match status" value="1"/>
</dbReference>
<dbReference type="InterPro" id="IPR020837">
    <property type="entry name" value="Fibrinogen_CS"/>
</dbReference>
<dbReference type="InterPro" id="IPR036056">
    <property type="entry name" value="Fibrinogen-like_C"/>
</dbReference>
<accession>A0ABP1R262</accession>
<evidence type="ECO:0000313" key="3">
    <source>
        <dbReference type="EMBL" id="CAL8117706.1"/>
    </source>
</evidence>
<dbReference type="InterPro" id="IPR002181">
    <property type="entry name" value="Fibrinogen_a/b/g_C_dom"/>
</dbReference>
<dbReference type="Gene3D" id="3.90.215.10">
    <property type="entry name" value="Gamma Fibrinogen, chain A, domain 1"/>
    <property type="match status" value="1"/>
</dbReference>
<dbReference type="Proteomes" id="UP001642540">
    <property type="component" value="Unassembled WGS sequence"/>
</dbReference>
<dbReference type="InterPro" id="IPR050373">
    <property type="entry name" value="Fibrinogen_C-term_domain"/>
</dbReference>
<reference evidence="3 4" key="1">
    <citation type="submission" date="2024-08" db="EMBL/GenBank/DDBJ databases">
        <authorList>
            <person name="Cucini C."/>
            <person name="Frati F."/>
        </authorList>
    </citation>
    <scope>NUCLEOTIDE SEQUENCE [LARGE SCALE GENOMIC DNA]</scope>
</reference>
<dbReference type="EMBL" id="CAXLJM020000055">
    <property type="protein sequence ID" value="CAL8117706.1"/>
    <property type="molecule type" value="Genomic_DNA"/>
</dbReference>
<organism evidence="3 4">
    <name type="scientific">Orchesella dallaii</name>
    <dbReference type="NCBI Taxonomy" id="48710"/>
    <lineage>
        <taxon>Eukaryota</taxon>
        <taxon>Metazoa</taxon>
        <taxon>Ecdysozoa</taxon>
        <taxon>Arthropoda</taxon>
        <taxon>Hexapoda</taxon>
        <taxon>Collembola</taxon>
        <taxon>Entomobryomorpha</taxon>
        <taxon>Entomobryoidea</taxon>
        <taxon>Orchesellidae</taxon>
        <taxon>Orchesellinae</taxon>
        <taxon>Orchesella</taxon>
    </lineage>
</organism>
<comment type="caution">
    <text evidence="3">The sequence shown here is derived from an EMBL/GenBank/DDBJ whole genome shotgun (WGS) entry which is preliminary data.</text>
</comment>
<dbReference type="InterPro" id="IPR014716">
    <property type="entry name" value="Fibrinogen_a/b/g_C_1"/>
</dbReference>
<sequence>MPLGKVYVEMAVYVIRGSVIGRPRTCEQIQLSGMNTSGVYHIYPFGMESNGTEVYCDLHTDMGGWTVFQRRNELSGKQMDFERSWDEYDVGFGITNGSYWLGLNAISELTKSGDLELQIELTDWEDNVRVANYAYFRIGNSSEKFRLHVADYSGNAGDSLAALHNGMAFSTKDSDNDLDATKNCARAYNGAWWYKACHESNLNGLYMEGEHESYANGVNWYAWRGHHYSLKRTEMKIRSRGFKPYLRVKGSG</sequence>
<name>A0ABP1R262_9HEXA</name>
<dbReference type="CDD" id="cd00087">
    <property type="entry name" value="FReD"/>
    <property type="match status" value="1"/>
</dbReference>
<evidence type="ECO:0000313" key="4">
    <source>
        <dbReference type="Proteomes" id="UP001642540"/>
    </source>
</evidence>
<keyword evidence="1" id="KW-1015">Disulfide bond</keyword>
<feature type="domain" description="Fibrinogen C-terminal" evidence="2">
    <location>
        <begin position="17"/>
        <end position="241"/>
    </location>
</feature>
<protein>
    <recommendedName>
        <fullName evidence="2">Fibrinogen C-terminal domain-containing protein</fullName>
    </recommendedName>
</protein>
<dbReference type="SMART" id="SM00186">
    <property type="entry name" value="FBG"/>
    <property type="match status" value="1"/>
</dbReference>
<dbReference type="SUPFAM" id="SSF56496">
    <property type="entry name" value="Fibrinogen C-terminal domain-like"/>
    <property type="match status" value="1"/>
</dbReference>
<evidence type="ECO:0000256" key="1">
    <source>
        <dbReference type="ARBA" id="ARBA00023157"/>
    </source>
</evidence>
<proteinExistence type="predicted"/>
<dbReference type="Pfam" id="PF00147">
    <property type="entry name" value="Fibrinogen_C"/>
    <property type="match status" value="1"/>
</dbReference>
<evidence type="ECO:0000259" key="2">
    <source>
        <dbReference type="PROSITE" id="PS51406"/>
    </source>
</evidence>
<gene>
    <name evidence="3" type="ORF">ODALV1_LOCUS17818</name>
</gene>
<dbReference type="PROSITE" id="PS51406">
    <property type="entry name" value="FIBRINOGEN_C_2"/>
    <property type="match status" value="1"/>
</dbReference>